<dbReference type="PROSITE" id="PS51257">
    <property type="entry name" value="PROKAR_LIPOPROTEIN"/>
    <property type="match status" value="1"/>
</dbReference>
<dbReference type="PANTHER" id="PTHR22600">
    <property type="entry name" value="BETA-HEXOSAMINIDASE"/>
    <property type="match status" value="1"/>
</dbReference>
<feature type="signal peptide" evidence="7">
    <location>
        <begin position="1"/>
        <end position="21"/>
    </location>
</feature>
<evidence type="ECO:0000256" key="1">
    <source>
        <dbReference type="ARBA" id="ARBA00001231"/>
    </source>
</evidence>
<evidence type="ECO:0000313" key="11">
    <source>
        <dbReference type="Proteomes" id="UP000590442"/>
    </source>
</evidence>
<dbReference type="CDD" id="cd06568">
    <property type="entry name" value="GH20_SpHex_like"/>
    <property type="match status" value="1"/>
</dbReference>
<feature type="domain" description="Glycoside hydrolase family 20 catalytic" evidence="8">
    <location>
        <begin position="178"/>
        <end position="489"/>
    </location>
</feature>
<dbReference type="AlphaFoldDB" id="A0A846QZS4"/>
<protein>
    <recommendedName>
        <fullName evidence="3">beta-N-acetylhexosaminidase</fullName>
        <ecNumber evidence="3">3.2.1.52</ecNumber>
    </recommendedName>
</protein>
<keyword evidence="5 10" id="KW-0326">Glycosidase</keyword>
<evidence type="ECO:0000256" key="6">
    <source>
        <dbReference type="PIRSR" id="PIRSR625705-1"/>
    </source>
</evidence>
<feature type="chain" id="PRO_5032737563" description="beta-N-acetylhexosaminidase" evidence="7">
    <location>
        <begin position="22"/>
        <end position="538"/>
    </location>
</feature>
<evidence type="ECO:0000259" key="9">
    <source>
        <dbReference type="Pfam" id="PF02838"/>
    </source>
</evidence>
<dbReference type="InterPro" id="IPR015883">
    <property type="entry name" value="Glyco_hydro_20_cat"/>
</dbReference>
<evidence type="ECO:0000313" key="10">
    <source>
        <dbReference type="EMBL" id="NJB72420.1"/>
    </source>
</evidence>
<dbReference type="EMBL" id="JAATJJ010000002">
    <property type="protein sequence ID" value="NJB72420.1"/>
    <property type="molecule type" value="Genomic_DNA"/>
</dbReference>
<dbReference type="EC" id="3.2.1.52" evidence="3"/>
<dbReference type="RefSeq" id="WP_167965411.1">
    <property type="nucleotide sequence ID" value="NZ_JAATJJ010000002.1"/>
</dbReference>
<dbReference type="SUPFAM" id="SSF55545">
    <property type="entry name" value="beta-N-acetylhexosaminidase-like domain"/>
    <property type="match status" value="1"/>
</dbReference>
<keyword evidence="7" id="KW-0732">Signal</keyword>
<organism evidence="10 11">
    <name type="scientific">Saonia flava</name>
    <dbReference type="NCBI Taxonomy" id="523696"/>
    <lineage>
        <taxon>Bacteria</taxon>
        <taxon>Pseudomonadati</taxon>
        <taxon>Bacteroidota</taxon>
        <taxon>Flavobacteriia</taxon>
        <taxon>Flavobacteriales</taxon>
        <taxon>Flavobacteriaceae</taxon>
        <taxon>Saonia</taxon>
    </lineage>
</organism>
<sequence length="538" mass="60938">MKNSILLKTAIVLLGLTALIACQEKRKPINFPTTDLAMENMIPKPVKVIPTHTAFGLDQNTVIYTSQTEKGFVEVGQFLADKIKDKTQLRIPVNNTGEAQVDRIIYINQSDSTDLATDEAYQLYITQDSLILNAKTAEGAFRGVQTIQQIIPEVSNDTLVEHPMWLIPTGKIMDSPNFEYRGSMLDVARHFFSVEDVKKYIDLLAYYKYNVLHLHLSDDQGWRIEIKSWPKLTEIGGSTEVGGESGGFYTQEEYKELVAYAAKNFITIVPEIDMPGHTNAASVSYPILNGNGKTPQLYEGTHVGFSTFDTRKDTVYAFIDDVVREISELTPGPYFHIGGDESHVTKKNDYIYFVNRVEKIVEKHGKRMIGWDEVANADVSSNSVSQFWASEKNAQTAVAKGMKVILSPAKKAYLDMQYDLESKHGLHWAGYIPVDTAYVWTPERYAQGLPLENILGIEAPLWSETISNISELEYLAFPRAIGYAELGWTLEENRDWENYKVRLANQAPFLERMEVNYYPSTLIDWKKGKNTYTEILKD</sequence>
<dbReference type="InterPro" id="IPR025705">
    <property type="entry name" value="Beta_hexosaminidase_sua/sub"/>
</dbReference>
<evidence type="ECO:0000256" key="7">
    <source>
        <dbReference type="SAM" id="SignalP"/>
    </source>
</evidence>
<dbReference type="GO" id="GO:0005975">
    <property type="term" value="P:carbohydrate metabolic process"/>
    <property type="evidence" value="ECO:0007669"/>
    <property type="project" value="InterPro"/>
</dbReference>
<gene>
    <name evidence="10" type="ORF">GGR42_002911</name>
</gene>
<dbReference type="Pfam" id="PF02838">
    <property type="entry name" value="Glyco_hydro_20b"/>
    <property type="match status" value="1"/>
</dbReference>
<name>A0A846QZS4_9FLAO</name>
<evidence type="ECO:0000256" key="4">
    <source>
        <dbReference type="ARBA" id="ARBA00022801"/>
    </source>
</evidence>
<dbReference type="InterPro" id="IPR029018">
    <property type="entry name" value="Hex-like_dom2"/>
</dbReference>
<keyword evidence="11" id="KW-1185">Reference proteome</keyword>
<dbReference type="SUPFAM" id="SSF51445">
    <property type="entry name" value="(Trans)glycosidases"/>
    <property type="match status" value="1"/>
</dbReference>
<dbReference type="Proteomes" id="UP000590442">
    <property type="component" value="Unassembled WGS sequence"/>
</dbReference>
<accession>A0A846QZS4</accession>
<comment type="catalytic activity">
    <reaction evidence="1">
        <text>Hydrolysis of terminal non-reducing N-acetyl-D-hexosamine residues in N-acetyl-beta-D-hexosaminides.</text>
        <dbReference type="EC" id="3.2.1.52"/>
    </reaction>
</comment>
<evidence type="ECO:0000256" key="2">
    <source>
        <dbReference type="ARBA" id="ARBA00006285"/>
    </source>
</evidence>
<dbReference type="Gene3D" id="3.20.20.80">
    <property type="entry name" value="Glycosidases"/>
    <property type="match status" value="1"/>
</dbReference>
<dbReference type="InterPro" id="IPR015882">
    <property type="entry name" value="HEX_bac_N"/>
</dbReference>
<evidence type="ECO:0000256" key="5">
    <source>
        <dbReference type="ARBA" id="ARBA00023295"/>
    </source>
</evidence>
<reference evidence="10 11" key="1">
    <citation type="submission" date="2020-03" db="EMBL/GenBank/DDBJ databases">
        <title>Genomic Encyclopedia of Type Strains, Phase IV (KMG-IV): sequencing the most valuable type-strain genomes for metagenomic binning, comparative biology and taxonomic classification.</title>
        <authorList>
            <person name="Goeker M."/>
        </authorList>
    </citation>
    <scope>NUCLEOTIDE SEQUENCE [LARGE SCALE GENOMIC DNA]</scope>
    <source>
        <strain evidence="10 11">DSM 29762</strain>
    </source>
</reference>
<dbReference type="GO" id="GO:0016020">
    <property type="term" value="C:membrane"/>
    <property type="evidence" value="ECO:0007669"/>
    <property type="project" value="TreeGrafter"/>
</dbReference>
<comment type="similarity">
    <text evidence="2">Belongs to the glycosyl hydrolase 20 family.</text>
</comment>
<evidence type="ECO:0000256" key="3">
    <source>
        <dbReference type="ARBA" id="ARBA00012663"/>
    </source>
</evidence>
<keyword evidence="4 10" id="KW-0378">Hydrolase</keyword>
<dbReference type="InterPro" id="IPR017853">
    <property type="entry name" value="GH"/>
</dbReference>
<feature type="active site" description="Proton donor" evidence="6">
    <location>
        <position position="341"/>
    </location>
</feature>
<feature type="domain" description="Beta-hexosaminidase bacterial type N-terminal" evidence="9">
    <location>
        <begin position="40"/>
        <end position="174"/>
    </location>
</feature>
<dbReference type="Pfam" id="PF00728">
    <property type="entry name" value="Glyco_hydro_20"/>
    <property type="match status" value="1"/>
</dbReference>
<dbReference type="PANTHER" id="PTHR22600:SF57">
    <property type="entry name" value="BETA-N-ACETYLHEXOSAMINIDASE"/>
    <property type="match status" value="1"/>
</dbReference>
<proteinExistence type="inferred from homology"/>
<dbReference type="PRINTS" id="PR00738">
    <property type="entry name" value="GLHYDRLASE20"/>
</dbReference>
<dbReference type="Gene3D" id="3.30.379.10">
    <property type="entry name" value="Chitobiase/beta-hexosaminidase domain 2-like"/>
    <property type="match status" value="1"/>
</dbReference>
<dbReference type="GO" id="GO:0030203">
    <property type="term" value="P:glycosaminoglycan metabolic process"/>
    <property type="evidence" value="ECO:0007669"/>
    <property type="project" value="TreeGrafter"/>
</dbReference>
<dbReference type="GO" id="GO:0004563">
    <property type="term" value="F:beta-N-acetylhexosaminidase activity"/>
    <property type="evidence" value="ECO:0007669"/>
    <property type="project" value="UniProtKB-EC"/>
</dbReference>
<evidence type="ECO:0000259" key="8">
    <source>
        <dbReference type="Pfam" id="PF00728"/>
    </source>
</evidence>
<comment type="caution">
    <text evidence="10">The sequence shown here is derived from an EMBL/GenBank/DDBJ whole genome shotgun (WGS) entry which is preliminary data.</text>
</comment>